<feature type="domain" description="B12-binding N-terminal" evidence="1">
    <location>
        <begin position="1"/>
        <end position="91"/>
    </location>
</feature>
<gene>
    <name evidence="2" type="ORF">ADUPG1_003104</name>
</gene>
<dbReference type="EMBL" id="BQXS01004010">
    <property type="protein sequence ID" value="GKT36064.1"/>
    <property type="molecule type" value="Genomic_DNA"/>
</dbReference>
<protein>
    <submittedName>
        <fullName evidence="2">Corrinoid protein</fullName>
    </submittedName>
</protein>
<sequence length="93" mass="10483">MNKLDLFESIKENLVGMEEEAVVELCEKSLELNIPAMETITDGLIKGMDEVSRLYEEEEYFLPEVLMCSDAMNSGLDVVKPHLDQSSMADPIK</sequence>
<evidence type="ECO:0000313" key="3">
    <source>
        <dbReference type="Proteomes" id="UP001057375"/>
    </source>
</evidence>
<comment type="caution">
    <text evidence="2">The sequence shown here is derived from an EMBL/GenBank/DDBJ whole genome shotgun (WGS) entry which is preliminary data.</text>
</comment>
<dbReference type="Proteomes" id="UP001057375">
    <property type="component" value="Unassembled WGS sequence"/>
</dbReference>
<accession>A0ABQ5KUG6</accession>
<dbReference type="Pfam" id="PF02607">
    <property type="entry name" value="B12-binding_2"/>
    <property type="match status" value="1"/>
</dbReference>
<dbReference type="Gene3D" id="1.10.1240.10">
    <property type="entry name" value="Methionine synthase domain"/>
    <property type="match status" value="1"/>
</dbReference>
<proteinExistence type="predicted"/>
<organism evidence="2 3">
    <name type="scientific">Aduncisulcus paluster</name>
    <dbReference type="NCBI Taxonomy" id="2918883"/>
    <lineage>
        <taxon>Eukaryota</taxon>
        <taxon>Metamonada</taxon>
        <taxon>Carpediemonas-like organisms</taxon>
        <taxon>Aduncisulcus</taxon>
    </lineage>
</organism>
<evidence type="ECO:0000259" key="1">
    <source>
        <dbReference type="PROSITE" id="PS51337"/>
    </source>
</evidence>
<dbReference type="InterPro" id="IPR003759">
    <property type="entry name" value="Cbl-bd_cap"/>
</dbReference>
<dbReference type="SMART" id="SM01018">
    <property type="entry name" value="B12-binding_2"/>
    <property type="match status" value="1"/>
</dbReference>
<keyword evidence="3" id="KW-1185">Reference proteome</keyword>
<dbReference type="InterPro" id="IPR036594">
    <property type="entry name" value="Meth_synthase_dom"/>
</dbReference>
<feature type="non-terminal residue" evidence="2">
    <location>
        <position position="93"/>
    </location>
</feature>
<name>A0ABQ5KUG6_9EUKA</name>
<reference evidence="2" key="1">
    <citation type="submission" date="2022-03" db="EMBL/GenBank/DDBJ databases">
        <title>Draft genome sequence of Aduncisulcus paluster, a free-living microaerophilic Fornicata.</title>
        <authorList>
            <person name="Yuyama I."/>
            <person name="Kume K."/>
            <person name="Tamura T."/>
            <person name="Inagaki Y."/>
            <person name="Hashimoto T."/>
        </authorList>
    </citation>
    <scope>NUCLEOTIDE SEQUENCE</scope>
    <source>
        <strain evidence="2">NY0171</strain>
    </source>
</reference>
<dbReference type="PROSITE" id="PS51337">
    <property type="entry name" value="B12_BINDING_NTER"/>
    <property type="match status" value="1"/>
</dbReference>
<dbReference type="SUPFAM" id="SSF47644">
    <property type="entry name" value="Methionine synthase domain"/>
    <property type="match status" value="1"/>
</dbReference>
<evidence type="ECO:0000313" key="2">
    <source>
        <dbReference type="EMBL" id="GKT36064.1"/>
    </source>
</evidence>